<dbReference type="AlphaFoldDB" id="A0A6J7BRQ8"/>
<keyword evidence="1" id="KW-1133">Transmembrane helix</keyword>
<dbReference type="EMBL" id="CAFBIY010000026">
    <property type="protein sequence ID" value="CAB4848426.1"/>
    <property type="molecule type" value="Genomic_DNA"/>
</dbReference>
<organism evidence="2">
    <name type="scientific">freshwater metagenome</name>
    <dbReference type="NCBI Taxonomy" id="449393"/>
    <lineage>
        <taxon>unclassified sequences</taxon>
        <taxon>metagenomes</taxon>
        <taxon>ecological metagenomes</taxon>
    </lineage>
</organism>
<protein>
    <submittedName>
        <fullName evidence="2">Unannotated protein</fullName>
    </submittedName>
</protein>
<evidence type="ECO:0000256" key="1">
    <source>
        <dbReference type="SAM" id="Phobius"/>
    </source>
</evidence>
<evidence type="ECO:0000313" key="2">
    <source>
        <dbReference type="EMBL" id="CAB4848426.1"/>
    </source>
</evidence>
<keyword evidence="1" id="KW-0472">Membrane</keyword>
<dbReference type="EMBL" id="CAFBOL010000009">
    <property type="protein sequence ID" value="CAB4977137.1"/>
    <property type="molecule type" value="Genomic_DNA"/>
</dbReference>
<reference evidence="2" key="1">
    <citation type="submission" date="2020-05" db="EMBL/GenBank/DDBJ databases">
        <authorList>
            <person name="Chiriac C."/>
            <person name="Salcher M."/>
            <person name="Ghai R."/>
            <person name="Kavagutti S V."/>
        </authorList>
    </citation>
    <scope>NUCLEOTIDE SEQUENCE</scope>
</reference>
<name>A0A6J7BRQ8_9ZZZZ</name>
<sequence>MPWASRSVADVSGVSVGSTVARGGVAGVVLAVLAAVVVLDALLASRVEWLRLASALTALVALAMALALALGRIARMNSAIMAEGTTRTSYEPGAILGVGAAAAMVVVAVIRSRRALAVRRAATSPTAA</sequence>
<proteinExistence type="predicted"/>
<keyword evidence="1" id="KW-0812">Transmembrane</keyword>
<gene>
    <name evidence="2" type="ORF">UFOPK3267_00704</name>
    <name evidence="3" type="ORF">UFOPK3931_00565</name>
</gene>
<feature type="transmembrane region" description="Helical" evidence="1">
    <location>
        <begin position="20"/>
        <end position="43"/>
    </location>
</feature>
<feature type="transmembrane region" description="Helical" evidence="1">
    <location>
        <begin position="94"/>
        <end position="110"/>
    </location>
</feature>
<evidence type="ECO:0000313" key="3">
    <source>
        <dbReference type="EMBL" id="CAB4977137.1"/>
    </source>
</evidence>
<accession>A0A6J7BRQ8</accession>
<feature type="transmembrane region" description="Helical" evidence="1">
    <location>
        <begin position="55"/>
        <end position="74"/>
    </location>
</feature>